<organism evidence="2 3">
    <name type="scientific">Chelatococcus composti</name>
    <dbReference type="NCBI Taxonomy" id="1743235"/>
    <lineage>
        <taxon>Bacteria</taxon>
        <taxon>Pseudomonadati</taxon>
        <taxon>Pseudomonadota</taxon>
        <taxon>Alphaproteobacteria</taxon>
        <taxon>Hyphomicrobiales</taxon>
        <taxon>Chelatococcaceae</taxon>
        <taxon>Chelatococcus</taxon>
    </lineage>
</organism>
<evidence type="ECO:0000313" key="3">
    <source>
        <dbReference type="Proteomes" id="UP000588017"/>
    </source>
</evidence>
<dbReference type="EMBL" id="JACHEH010000001">
    <property type="protein sequence ID" value="MBB6166737.1"/>
    <property type="molecule type" value="Genomic_DNA"/>
</dbReference>
<dbReference type="AlphaFoldDB" id="A0A841K2J3"/>
<reference evidence="2 3" key="1">
    <citation type="submission" date="2020-08" db="EMBL/GenBank/DDBJ databases">
        <title>Genomic Encyclopedia of Type Strains, Phase IV (KMG-IV): sequencing the most valuable type-strain genomes for metagenomic binning, comparative biology and taxonomic classification.</title>
        <authorList>
            <person name="Goeker M."/>
        </authorList>
    </citation>
    <scope>NUCLEOTIDE SEQUENCE [LARGE SCALE GENOMIC DNA]</scope>
    <source>
        <strain evidence="2 3">DSM 101465</strain>
    </source>
</reference>
<evidence type="ECO:0000256" key="1">
    <source>
        <dbReference type="SAM" id="MobiDB-lite"/>
    </source>
</evidence>
<feature type="region of interest" description="Disordered" evidence="1">
    <location>
        <begin position="44"/>
        <end position="78"/>
    </location>
</feature>
<name>A0A841K2J3_9HYPH</name>
<dbReference type="RefSeq" id="WP_183331624.1">
    <property type="nucleotide sequence ID" value="NZ_BMHX01000001.1"/>
</dbReference>
<keyword evidence="3" id="KW-1185">Reference proteome</keyword>
<comment type="caution">
    <text evidence="2">The sequence shown here is derived from an EMBL/GenBank/DDBJ whole genome shotgun (WGS) entry which is preliminary data.</text>
</comment>
<accession>A0A841K2J3</accession>
<gene>
    <name evidence="2" type="ORF">HNQ73_000345</name>
</gene>
<protein>
    <submittedName>
        <fullName evidence="2">Uncharacterized protein</fullName>
    </submittedName>
</protein>
<evidence type="ECO:0000313" key="2">
    <source>
        <dbReference type="EMBL" id="MBB6166737.1"/>
    </source>
</evidence>
<sequence>MKDEPTQIIHYSFEKMTVVSMCLFIADNFSQHFFRPQRHMISHFKRDGDRAPVQPGGRRRPQRSSFAKHTPGTSLDQPLEDERHELLSYVAQLSGELATMASSARFDALAYFLEMARIEALGVLSRLEPQD</sequence>
<dbReference type="Proteomes" id="UP000588017">
    <property type="component" value="Unassembled WGS sequence"/>
</dbReference>
<proteinExistence type="predicted"/>